<sequence length="259" mass="29261">MQNCSCIGSVIRVPERMPRKSPAYVIIADEMRTWIERGDYAPGDKLPNERQLVEEFGVARMTVRHALDILQMEALIDRRRGRTGGTFVKGVPPTVELTRLEGLMIQLRQRGLSVYSKVLAATMMEATVRISQSLHLPPHAPVLNIVRLRSVNTTPLLIENSYYPADLVPGMLEEDLTGSLYELMEKRWDMAPARKWEIISPGIPSQSEQTHLNIPRNVPIMRIQRVAQSRDGSYVEYSDDAVRSDIAKIKVVTEENPAS</sequence>
<dbReference type="InterPro" id="IPR011663">
    <property type="entry name" value="UTRA"/>
</dbReference>
<evidence type="ECO:0000256" key="1">
    <source>
        <dbReference type="ARBA" id="ARBA00023015"/>
    </source>
</evidence>
<protein>
    <submittedName>
        <fullName evidence="5">GntR family transcriptional regulator</fullName>
    </submittedName>
</protein>
<dbReference type="InterPro" id="IPR036388">
    <property type="entry name" value="WH-like_DNA-bd_sf"/>
</dbReference>
<dbReference type="InterPro" id="IPR000524">
    <property type="entry name" value="Tscrpt_reg_HTH_GntR"/>
</dbReference>
<dbReference type="Pfam" id="PF07702">
    <property type="entry name" value="UTRA"/>
    <property type="match status" value="1"/>
</dbReference>
<dbReference type="GO" id="GO:0003700">
    <property type="term" value="F:DNA-binding transcription factor activity"/>
    <property type="evidence" value="ECO:0007669"/>
    <property type="project" value="InterPro"/>
</dbReference>
<dbReference type="InterPro" id="IPR036390">
    <property type="entry name" value="WH_DNA-bd_sf"/>
</dbReference>
<feature type="domain" description="HTH gntR-type" evidence="4">
    <location>
        <begin position="21"/>
        <end position="91"/>
    </location>
</feature>
<accession>A0A2N0X629</accession>
<keyword evidence="2" id="KW-0238">DNA-binding</keyword>
<dbReference type="InterPro" id="IPR050679">
    <property type="entry name" value="Bact_HTH_transcr_reg"/>
</dbReference>
<dbReference type="Gene3D" id="1.10.10.10">
    <property type="entry name" value="Winged helix-like DNA-binding domain superfamily/Winged helix DNA-binding domain"/>
    <property type="match status" value="1"/>
</dbReference>
<proteinExistence type="predicted"/>
<gene>
    <name evidence="5" type="ORF">CXB45_08690</name>
</gene>
<keyword evidence="3" id="KW-0804">Transcription</keyword>
<dbReference type="SMART" id="SM00866">
    <property type="entry name" value="UTRA"/>
    <property type="match status" value="1"/>
</dbReference>
<dbReference type="CDD" id="cd07377">
    <property type="entry name" value="WHTH_GntR"/>
    <property type="match status" value="1"/>
</dbReference>
<evidence type="ECO:0000313" key="6">
    <source>
        <dbReference type="Proteomes" id="UP000233249"/>
    </source>
</evidence>
<dbReference type="PRINTS" id="PR00035">
    <property type="entry name" value="HTHGNTR"/>
</dbReference>
<dbReference type="EMBL" id="PJAF01000026">
    <property type="protein sequence ID" value="PKF68151.1"/>
    <property type="molecule type" value="Genomic_DNA"/>
</dbReference>
<dbReference type="Proteomes" id="UP000233249">
    <property type="component" value="Unassembled WGS sequence"/>
</dbReference>
<dbReference type="SUPFAM" id="SSF64288">
    <property type="entry name" value="Chorismate lyase-like"/>
    <property type="match status" value="1"/>
</dbReference>
<evidence type="ECO:0000256" key="3">
    <source>
        <dbReference type="ARBA" id="ARBA00023163"/>
    </source>
</evidence>
<dbReference type="OrthoDB" id="7363114at2"/>
<dbReference type="GO" id="GO:0003677">
    <property type="term" value="F:DNA binding"/>
    <property type="evidence" value="ECO:0007669"/>
    <property type="project" value="UniProtKB-KW"/>
</dbReference>
<evidence type="ECO:0000313" key="5">
    <source>
        <dbReference type="EMBL" id="PKF68151.1"/>
    </source>
</evidence>
<dbReference type="PANTHER" id="PTHR44846">
    <property type="entry name" value="MANNOSYL-D-GLYCERATE TRANSPORT/METABOLISM SYSTEM REPRESSOR MNGR-RELATED"/>
    <property type="match status" value="1"/>
</dbReference>
<comment type="caution">
    <text evidence="5">The sequence shown here is derived from an EMBL/GenBank/DDBJ whole genome shotgun (WGS) entry which is preliminary data.</text>
</comment>
<dbReference type="AlphaFoldDB" id="A0A2N0X629"/>
<evidence type="ECO:0000256" key="2">
    <source>
        <dbReference type="ARBA" id="ARBA00023125"/>
    </source>
</evidence>
<dbReference type="SUPFAM" id="SSF46785">
    <property type="entry name" value="Winged helix' DNA-binding domain"/>
    <property type="match status" value="1"/>
</dbReference>
<name>A0A2N0X629_9CORY</name>
<dbReference type="PANTHER" id="PTHR44846:SF1">
    <property type="entry name" value="MANNOSYL-D-GLYCERATE TRANSPORT_METABOLISM SYSTEM REPRESSOR MNGR-RELATED"/>
    <property type="match status" value="1"/>
</dbReference>
<dbReference type="InterPro" id="IPR028978">
    <property type="entry name" value="Chorismate_lyase_/UTRA_dom_sf"/>
</dbReference>
<dbReference type="STRING" id="1121365.GCA_000375365_00444"/>
<dbReference type="Pfam" id="PF00392">
    <property type="entry name" value="GntR"/>
    <property type="match status" value="1"/>
</dbReference>
<dbReference type="Gene3D" id="3.40.1410.10">
    <property type="entry name" value="Chorismate lyase-like"/>
    <property type="match status" value="1"/>
</dbReference>
<reference evidence="5 6" key="1">
    <citation type="submission" date="2017-12" db="EMBL/GenBank/DDBJ databases">
        <title>Corynebacterium mastitidis 16-1433 Genome.</title>
        <authorList>
            <person name="Gulvik C.A."/>
        </authorList>
    </citation>
    <scope>NUCLEOTIDE SEQUENCE [LARGE SCALE GENOMIC DNA]</scope>
    <source>
        <strain evidence="5 6">16-1433</strain>
    </source>
</reference>
<dbReference type="SMART" id="SM00345">
    <property type="entry name" value="HTH_GNTR"/>
    <property type="match status" value="1"/>
</dbReference>
<dbReference type="GO" id="GO:0045892">
    <property type="term" value="P:negative regulation of DNA-templated transcription"/>
    <property type="evidence" value="ECO:0007669"/>
    <property type="project" value="TreeGrafter"/>
</dbReference>
<dbReference type="PROSITE" id="PS50949">
    <property type="entry name" value="HTH_GNTR"/>
    <property type="match status" value="1"/>
</dbReference>
<evidence type="ECO:0000259" key="4">
    <source>
        <dbReference type="PROSITE" id="PS50949"/>
    </source>
</evidence>
<keyword evidence="1" id="KW-0805">Transcription regulation</keyword>
<organism evidence="5 6">
    <name type="scientific">Corynebacterium mastitidis</name>
    <dbReference type="NCBI Taxonomy" id="161890"/>
    <lineage>
        <taxon>Bacteria</taxon>
        <taxon>Bacillati</taxon>
        <taxon>Actinomycetota</taxon>
        <taxon>Actinomycetes</taxon>
        <taxon>Mycobacteriales</taxon>
        <taxon>Corynebacteriaceae</taxon>
        <taxon>Corynebacterium</taxon>
    </lineage>
</organism>